<name>A0A5C8EHC5_9SPIR</name>
<protein>
    <submittedName>
        <fullName evidence="1">Nucleotidyltransferase</fullName>
    </submittedName>
</protein>
<keyword evidence="1" id="KW-0808">Transferase</keyword>
<dbReference type="Proteomes" id="UP000325002">
    <property type="component" value="Unassembled WGS sequence"/>
</dbReference>
<sequence>MDFKKEIRWKQRFQNFNRAYNLLNCALEENDIDDLSNLEQEGVIQRFEYTYELAWKTLKDYLEYNGVNITEITARNIFKEAYSSGIIKNSEIFIDMMLSRNLLSHTYDFNKFRDILIKVKKDYLPELSDLYLFFMDRILEK</sequence>
<comment type="caution">
    <text evidence="1">The sequence shown here is derived from an EMBL/GenBank/DDBJ whole genome shotgun (WGS) entry which is preliminary data.</text>
</comment>
<dbReference type="RefSeq" id="WP_147547279.1">
    <property type="nucleotide sequence ID" value="NZ_SAYD01000021.1"/>
</dbReference>
<gene>
    <name evidence="1" type="ORF">EPJ81_11045</name>
</gene>
<proteinExistence type="predicted"/>
<accession>A0A5C8EHC5</accession>
<dbReference type="Pfam" id="PF08780">
    <property type="entry name" value="NTase_sub_bind"/>
    <property type="match status" value="1"/>
</dbReference>
<dbReference type="GO" id="GO:0016740">
    <property type="term" value="F:transferase activity"/>
    <property type="evidence" value="ECO:0007669"/>
    <property type="project" value="UniProtKB-KW"/>
</dbReference>
<dbReference type="SUPFAM" id="SSF81593">
    <property type="entry name" value="Nucleotidyltransferase substrate binding subunit/domain"/>
    <property type="match status" value="1"/>
</dbReference>
<organism evidence="1 2">
    <name type="scientific">Brachyspira aalborgi</name>
    <dbReference type="NCBI Taxonomy" id="29522"/>
    <lineage>
        <taxon>Bacteria</taxon>
        <taxon>Pseudomonadati</taxon>
        <taxon>Spirochaetota</taxon>
        <taxon>Spirochaetia</taxon>
        <taxon>Brachyspirales</taxon>
        <taxon>Brachyspiraceae</taxon>
        <taxon>Brachyspira</taxon>
    </lineage>
</organism>
<dbReference type="NCBIfam" id="TIGR01987">
    <property type="entry name" value="HI0074"/>
    <property type="match status" value="1"/>
</dbReference>
<reference evidence="1 2" key="1">
    <citation type="journal article" date="1992" name="Lakartidningen">
        <title>[Penicillin V and not amoxicillin is the first choice preparation in acute otitis].</title>
        <authorList>
            <person name="Kamme C."/>
            <person name="Lundgren K."/>
            <person name="Prellner K."/>
        </authorList>
    </citation>
    <scope>NUCLEOTIDE SEQUENCE [LARGE SCALE GENOMIC DNA]</scope>
    <source>
        <strain evidence="1 2">PC3997IV</strain>
    </source>
</reference>
<evidence type="ECO:0000313" key="1">
    <source>
        <dbReference type="EMBL" id="TXJ36858.1"/>
    </source>
</evidence>
<dbReference type="InterPro" id="IPR010235">
    <property type="entry name" value="HepT"/>
</dbReference>
<evidence type="ECO:0000313" key="2">
    <source>
        <dbReference type="Proteomes" id="UP000325002"/>
    </source>
</evidence>
<dbReference type="AlphaFoldDB" id="A0A5C8EHC5"/>
<dbReference type="EMBL" id="SAYD01000021">
    <property type="protein sequence ID" value="TXJ36858.1"/>
    <property type="molecule type" value="Genomic_DNA"/>
</dbReference>
<dbReference type="Gene3D" id="1.20.120.330">
    <property type="entry name" value="Nucleotidyltransferases domain 2"/>
    <property type="match status" value="1"/>
</dbReference>